<protein>
    <recommendedName>
        <fullName evidence="6">Serine-rich protein-like</fullName>
    </recommendedName>
</protein>
<dbReference type="OrthoDB" id="1931102at2759"/>
<gene>
    <name evidence="2" type="ORF">CDL15_Pgr014061</name>
    <name evidence="3" type="ORF">CRG98_046831</name>
</gene>
<evidence type="ECO:0000313" key="3">
    <source>
        <dbReference type="EMBL" id="PKI32783.1"/>
    </source>
</evidence>
<keyword evidence="5" id="KW-1185">Reference proteome</keyword>
<dbReference type="PANTHER" id="PTHR33132">
    <property type="entry name" value="OSJNBB0118P14.9 PROTEIN"/>
    <property type="match status" value="1"/>
</dbReference>
<dbReference type="Proteomes" id="UP000233551">
    <property type="component" value="Unassembled WGS sequence"/>
</dbReference>
<dbReference type="EMBL" id="PGOL01007333">
    <property type="protein sequence ID" value="PKI32783.1"/>
    <property type="molecule type" value="Genomic_DNA"/>
</dbReference>
<evidence type="ECO:0000313" key="2">
    <source>
        <dbReference type="EMBL" id="OWM69600.1"/>
    </source>
</evidence>
<reference evidence="3 5" key="3">
    <citation type="submission" date="2017-11" db="EMBL/GenBank/DDBJ databases">
        <title>De-novo sequencing of pomegranate (Punica granatum L.) genome.</title>
        <authorList>
            <person name="Akparov Z."/>
            <person name="Amiraslanov A."/>
            <person name="Hajiyeva S."/>
            <person name="Abbasov M."/>
            <person name="Kaur K."/>
            <person name="Hamwieh A."/>
            <person name="Solovyev V."/>
            <person name="Salamov A."/>
            <person name="Braich B."/>
            <person name="Kosarev P."/>
            <person name="Mahmoud A."/>
            <person name="Hajiyev E."/>
            <person name="Babayeva S."/>
            <person name="Izzatullayeva V."/>
            <person name="Mammadov A."/>
            <person name="Mammadov A."/>
            <person name="Sharifova S."/>
            <person name="Ojaghi J."/>
            <person name="Eynullazada K."/>
            <person name="Bayramov B."/>
            <person name="Abdulazimova A."/>
            <person name="Shahmuradov I."/>
        </authorList>
    </citation>
    <scope>NUCLEOTIDE SEQUENCE [LARGE SCALE GENOMIC DNA]</scope>
    <source>
        <strain evidence="3">AG2017</strain>
        <strain evidence="5">cv. AG2017</strain>
        <tissue evidence="3">Leaf</tissue>
    </source>
</reference>
<name>A0A218WB79_PUNGR</name>
<reference evidence="4" key="1">
    <citation type="journal article" date="2017" name="Plant J.">
        <title>The pomegranate (Punica granatum L.) genome and the genomics of punicalagin biosynthesis.</title>
        <authorList>
            <person name="Qin G."/>
            <person name="Xu C."/>
            <person name="Ming R."/>
            <person name="Tang H."/>
            <person name="Guyot R."/>
            <person name="Kramer E.M."/>
            <person name="Hu Y."/>
            <person name="Yi X."/>
            <person name="Qi Y."/>
            <person name="Xu X."/>
            <person name="Gao Z."/>
            <person name="Pan H."/>
            <person name="Jian J."/>
            <person name="Tian Y."/>
            <person name="Yue Z."/>
            <person name="Xu Y."/>
        </authorList>
    </citation>
    <scope>NUCLEOTIDE SEQUENCE [LARGE SCALE GENOMIC DNA]</scope>
    <source>
        <strain evidence="4">cv. Dabenzi</strain>
    </source>
</reference>
<dbReference type="EMBL" id="MTKT01004864">
    <property type="protein sequence ID" value="OWM69600.1"/>
    <property type="molecule type" value="Genomic_DNA"/>
</dbReference>
<evidence type="ECO:0000313" key="5">
    <source>
        <dbReference type="Proteomes" id="UP000233551"/>
    </source>
</evidence>
<comment type="caution">
    <text evidence="2">The sequence shown here is derived from an EMBL/GenBank/DDBJ whole genome shotgun (WGS) entry which is preliminary data.</text>
</comment>
<evidence type="ECO:0000313" key="4">
    <source>
        <dbReference type="Proteomes" id="UP000197138"/>
    </source>
</evidence>
<sequence length="202" mass="21593">MATVLRTESTHHPSLSTSRGLAAVCASSTSGFSSALSSSVSCGFATDASTPSCAGMRDRFCDQTPSSVHFSVERPVSSVRAVTSSSRSDGGDNARPEMANQKRTCLCSPTTHPGSFRCSMHKNQSGRRGGSRQSAPYGSSRVLNIRRLAMNSSIVRTCGVEGDLMKRAFSALMRPSLHQPRRRTGFEPGLSRLSIMSRADDI</sequence>
<evidence type="ECO:0008006" key="6">
    <source>
        <dbReference type="Google" id="ProtNLM"/>
    </source>
</evidence>
<proteinExistence type="predicted"/>
<feature type="region of interest" description="Disordered" evidence="1">
    <location>
        <begin position="76"/>
        <end position="138"/>
    </location>
</feature>
<accession>A0A218WB79</accession>
<dbReference type="PANTHER" id="PTHR33132:SF135">
    <property type="entry name" value="OS02G0799700 PROTEIN"/>
    <property type="match status" value="1"/>
</dbReference>
<reference evidence="2" key="2">
    <citation type="submission" date="2017-06" db="EMBL/GenBank/DDBJ databases">
        <title>The pomegranate genome and the genomics of punicalagin biosynthesis.</title>
        <authorList>
            <person name="Xu C."/>
        </authorList>
    </citation>
    <scope>NUCLEOTIDE SEQUENCE [LARGE SCALE GENOMIC DNA]</scope>
    <source>
        <tissue evidence="2">Fresh leaf</tissue>
    </source>
</reference>
<dbReference type="GeneID" id="116198859"/>
<dbReference type="STRING" id="22663.A0A218WB79"/>
<feature type="compositionally biased region" description="Polar residues" evidence="1">
    <location>
        <begin position="101"/>
        <end position="113"/>
    </location>
</feature>
<evidence type="ECO:0000256" key="1">
    <source>
        <dbReference type="SAM" id="MobiDB-lite"/>
    </source>
</evidence>
<dbReference type="Proteomes" id="UP000197138">
    <property type="component" value="Unassembled WGS sequence"/>
</dbReference>
<dbReference type="AlphaFoldDB" id="A0A218WB79"/>
<organism evidence="2 4">
    <name type="scientific">Punica granatum</name>
    <name type="common">Pomegranate</name>
    <dbReference type="NCBI Taxonomy" id="22663"/>
    <lineage>
        <taxon>Eukaryota</taxon>
        <taxon>Viridiplantae</taxon>
        <taxon>Streptophyta</taxon>
        <taxon>Embryophyta</taxon>
        <taxon>Tracheophyta</taxon>
        <taxon>Spermatophyta</taxon>
        <taxon>Magnoliopsida</taxon>
        <taxon>eudicotyledons</taxon>
        <taxon>Gunneridae</taxon>
        <taxon>Pentapetalae</taxon>
        <taxon>rosids</taxon>
        <taxon>malvids</taxon>
        <taxon>Myrtales</taxon>
        <taxon>Lythraceae</taxon>
        <taxon>Punica</taxon>
    </lineage>
</organism>
<feature type="compositionally biased region" description="Low complexity" evidence="1">
    <location>
        <begin position="76"/>
        <end position="88"/>
    </location>
</feature>